<dbReference type="AlphaFoldDB" id="A0A8K0MX96"/>
<comment type="caution">
    <text evidence="2">The sequence shown here is derived from an EMBL/GenBank/DDBJ whole genome shotgun (WGS) entry which is preliminary data.</text>
</comment>
<evidence type="ECO:0000313" key="3">
    <source>
        <dbReference type="Proteomes" id="UP000797356"/>
    </source>
</evidence>
<dbReference type="GO" id="GO:0008641">
    <property type="term" value="F:ubiquitin-like modifier activating enzyme activity"/>
    <property type="evidence" value="ECO:0007669"/>
    <property type="project" value="InterPro"/>
</dbReference>
<proteinExistence type="predicted"/>
<dbReference type="Pfam" id="PF00899">
    <property type="entry name" value="ThiF"/>
    <property type="match status" value="1"/>
</dbReference>
<dbReference type="InterPro" id="IPR000594">
    <property type="entry name" value="ThiF_NAD_FAD-bd"/>
</dbReference>
<dbReference type="SUPFAM" id="SSF69572">
    <property type="entry name" value="Activating enzymes of the ubiquitin-like proteins"/>
    <property type="match status" value="1"/>
</dbReference>
<sequence>MEEELKALLEDFESLKRSQSDAKSLHSVDEVGMTKTDAAVQTLSDINPDVVLESYSLNITTVKGFEIFMESLKAQGSQKSGHDTGVDLVLSCVDNYEARMVVNQVYLKMLFQVIYNCWFLGKLLVLHVPLLCVVDDSGMEISNGCSTSEGLIHELPGADKYPESLVVGEACPVVDDLDDLQRQLDALNTS</sequence>
<feature type="domain" description="THIF-type NAD/FAD binding fold" evidence="1">
    <location>
        <begin position="11"/>
        <end position="115"/>
    </location>
</feature>
<accession>A0A8K0MX96</accession>
<gene>
    <name evidence="2" type="ORF">COCNU_02G014290</name>
</gene>
<evidence type="ECO:0000259" key="1">
    <source>
        <dbReference type="Pfam" id="PF00899"/>
    </source>
</evidence>
<protein>
    <recommendedName>
        <fullName evidence="1">THIF-type NAD/FAD binding fold domain-containing protein</fullName>
    </recommendedName>
</protein>
<dbReference type="OrthoDB" id="206053at2759"/>
<dbReference type="Proteomes" id="UP000797356">
    <property type="component" value="Chromosome 2"/>
</dbReference>
<name>A0A8K0MX96_COCNU</name>
<organism evidence="2 3">
    <name type="scientific">Cocos nucifera</name>
    <name type="common">Coconut palm</name>
    <dbReference type="NCBI Taxonomy" id="13894"/>
    <lineage>
        <taxon>Eukaryota</taxon>
        <taxon>Viridiplantae</taxon>
        <taxon>Streptophyta</taxon>
        <taxon>Embryophyta</taxon>
        <taxon>Tracheophyta</taxon>
        <taxon>Spermatophyta</taxon>
        <taxon>Magnoliopsida</taxon>
        <taxon>Liliopsida</taxon>
        <taxon>Arecaceae</taxon>
        <taxon>Arecoideae</taxon>
        <taxon>Cocoseae</taxon>
        <taxon>Attaleinae</taxon>
        <taxon>Cocos</taxon>
    </lineage>
</organism>
<evidence type="ECO:0000313" key="2">
    <source>
        <dbReference type="EMBL" id="KAG1331461.1"/>
    </source>
</evidence>
<reference evidence="2" key="1">
    <citation type="journal article" date="2017" name="Gigascience">
        <title>The genome draft of coconut (Cocos nucifera).</title>
        <authorList>
            <person name="Xiao Y."/>
            <person name="Xu P."/>
            <person name="Fan H."/>
            <person name="Baudouin L."/>
            <person name="Xia W."/>
            <person name="Bocs S."/>
            <person name="Xu J."/>
            <person name="Li Q."/>
            <person name="Guo A."/>
            <person name="Zhou L."/>
            <person name="Li J."/>
            <person name="Wu Y."/>
            <person name="Ma Z."/>
            <person name="Armero A."/>
            <person name="Issali A.E."/>
            <person name="Liu N."/>
            <person name="Peng M."/>
            <person name="Yang Y."/>
        </authorList>
    </citation>
    <scope>NUCLEOTIDE SEQUENCE</scope>
    <source>
        <tissue evidence="2">Spear leaf of Hainan Tall coconut</tissue>
    </source>
</reference>
<dbReference type="Gene3D" id="3.40.50.720">
    <property type="entry name" value="NAD(P)-binding Rossmann-like Domain"/>
    <property type="match status" value="1"/>
</dbReference>
<reference evidence="2" key="2">
    <citation type="submission" date="2019-07" db="EMBL/GenBank/DDBJ databases">
        <authorList>
            <person name="Yang Y."/>
            <person name="Bocs S."/>
            <person name="Baudouin L."/>
        </authorList>
    </citation>
    <scope>NUCLEOTIDE SEQUENCE</scope>
    <source>
        <tissue evidence="2">Spear leaf of Hainan Tall coconut</tissue>
    </source>
</reference>
<dbReference type="EMBL" id="CM017873">
    <property type="protein sequence ID" value="KAG1331461.1"/>
    <property type="molecule type" value="Genomic_DNA"/>
</dbReference>
<keyword evidence="3" id="KW-1185">Reference proteome</keyword>
<dbReference type="InterPro" id="IPR035985">
    <property type="entry name" value="Ubiquitin-activating_enz"/>
</dbReference>